<feature type="region of interest" description="Disordered" evidence="1">
    <location>
        <begin position="1"/>
        <end position="20"/>
    </location>
</feature>
<dbReference type="Proteomes" id="UP000540685">
    <property type="component" value="Unassembled WGS sequence"/>
</dbReference>
<comment type="caution">
    <text evidence="2">The sequence shown here is derived from an EMBL/GenBank/DDBJ whole genome shotgun (WGS) entry which is preliminary data.</text>
</comment>
<dbReference type="RefSeq" id="WP_184541761.1">
    <property type="nucleotide sequence ID" value="NZ_JACHMP010000001.1"/>
</dbReference>
<evidence type="ECO:0000313" key="2">
    <source>
        <dbReference type="EMBL" id="MBB5822321.1"/>
    </source>
</evidence>
<reference evidence="2 3" key="1">
    <citation type="submission" date="2020-08" db="EMBL/GenBank/DDBJ databases">
        <title>Sequencing the genomes of 1000 actinobacteria strains.</title>
        <authorList>
            <person name="Klenk H.-P."/>
        </authorList>
    </citation>
    <scope>NUCLEOTIDE SEQUENCE [LARGE SCALE GENOMIC DNA]</scope>
    <source>
        <strain evidence="2 3">DSM 46887</strain>
    </source>
</reference>
<protein>
    <submittedName>
        <fullName evidence="2">Uncharacterized protein</fullName>
    </submittedName>
</protein>
<name>A0A7W9IL55_9ACTN</name>
<accession>A0A7W9IL55</accession>
<evidence type="ECO:0000256" key="1">
    <source>
        <dbReference type="SAM" id="MobiDB-lite"/>
    </source>
</evidence>
<dbReference type="EMBL" id="JACHMP010000001">
    <property type="protein sequence ID" value="MBB5822321.1"/>
    <property type="molecule type" value="Genomic_DNA"/>
</dbReference>
<evidence type="ECO:0000313" key="3">
    <source>
        <dbReference type="Proteomes" id="UP000540685"/>
    </source>
</evidence>
<keyword evidence="3" id="KW-1185">Reference proteome</keyword>
<sequence>MRSKPDGGKHHIGRDPHDGRRVLHQISGGYAVIDLENPATQPRIHRFPDPIHAVRWHRKIGTDRVIGWTGARCASSSPV</sequence>
<dbReference type="AlphaFoldDB" id="A0A7W9IL55"/>
<gene>
    <name evidence="2" type="ORF">F4562_005383</name>
</gene>
<organism evidence="2 3">
    <name type="scientific">Streptosporangium becharense</name>
    <dbReference type="NCBI Taxonomy" id="1816182"/>
    <lineage>
        <taxon>Bacteria</taxon>
        <taxon>Bacillati</taxon>
        <taxon>Actinomycetota</taxon>
        <taxon>Actinomycetes</taxon>
        <taxon>Streptosporangiales</taxon>
        <taxon>Streptosporangiaceae</taxon>
        <taxon>Streptosporangium</taxon>
    </lineage>
</organism>
<proteinExistence type="predicted"/>